<dbReference type="OrthoDB" id="781829at2759"/>
<comment type="caution">
    <text evidence="1">The sequence shown here is derived from an EMBL/GenBank/DDBJ whole genome shotgun (WGS) entry which is preliminary data.</text>
</comment>
<dbReference type="PANTHER" id="PTHR35317:SF38">
    <property type="entry name" value="RNA-DIRECTED DNA POLYMERASE"/>
    <property type="match status" value="1"/>
</dbReference>
<name>A0A811MQ57_9POAL</name>
<reference evidence="1" key="1">
    <citation type="submission" date="2020-10" db="EMBL/GenBank/DDBJ databases">
        <authorList>
            <person name="Han B."/>
            <person name="Lu T."/>
            <person name="Zhao Q."/>
            <person name="Huang X."/>
            <person name="Zhao Y."/>
        </authorList>
    </citation>
    <scope>NUCLEOTIDE SEQUENCE</scope>
</reference>
<protein>
    <submittedName>
        <fullName evidence="1">Uncharacterized protein</fullName>
    </submittedName>
</protein>
<organism evidence="1 2">
    <name type="scientific">Miscanthus lutarioriparius</name>
    <dbReference type="NCBI Taxonomy" id="422564"/>
    <lineage>
        <taxon>Eukaryota</taxon>
        <taxon>Viridiplantae</taxon>
        <taxon>Streptophyta</taxon>
        <taxon>Embryophyta</taxon>
        <taxon>Tracheophyta</taxon>
        <taxon>Spermatophyta</taxon>
        <taxon>Magnoliopsida</taxon>
        <taxon>Liliopsida</taxon>
        <taxon>Poales</taxon>
        <taxon>Poaceae</taxon>
        <taxon>PACMAD clade</taxon>
        <taxon>Panicoideae</taxon>
        <taxon>Andropogonodae</taxon>
        <taxon>Andropogoneae</taxon>
        <taxon>Saccharinae</taxon>
        <taxon>Miscanthus</taxon>
    </lineage>
</organism>
<keyword evidence="2" id="KW-1185">Reference proteome</keyword>
<evidence type="ECO:0000313" key="2">
    <source>
        <dbReference type="Proteomes" id="UP000604825"/>
    </source>
</evidence>
<dbReference type="Pfam" id="PF14223">
    <property type="entry name" value="Retrotran_gag_2"/>
    <property type="match status" value="1"/>
</dbReference>
<dbReference type="Proteomes" id="UP000604825">
    <property type="component" value="Unassembled WGS sequence"/>
</dbReference>
<accession>A0A811MQ57</accession>
<sequence length="186" mass="21353">MEIWHVIDPGTNVKRSQDRQAVSALLRSVPKDMWQSLGGRKTVKEAWETVQTMRLNADRVKEVNAQKLLKEFENIGFKKGETIDDLGMRITNLVANLKTLGETVDDARMVKKFLHVVPPRFNQVVVSIEMFCDVKKMTVDELVGRLWAAQDRLDNKVEQIIDKAGCLLLVEEDWLEKHKHCFHVGS</sequence>
<dbReference type="EMBL" id="CAJGYO010000002">
    <property type="protein sequence ID" value="CAD6213238.1"/>
    <property type="molecule type" value="Genomic_DNA"/>
</dbReference>
<gene>
    <name evidence="1" type="ORF">NCGR_LOCUS8900</name>
</gene>
<dbReference type="PANTHER" id="PTHR35317">
    <property type="entry name" value="OS04G0629600 PROTEIN"/>
    <property type="match status" value="1"/>
</dbReference>
<evidence type="ECO:0000313" key="1">
    <source>
        <dbReference type="EMBL" id="CAD6213238.1"/>
    </source>
</evidence>
<dbReference type="AlphaFoldDB" id="A0A811MQ57"/>
<proteinExistence type="predicted"/>